<name>A0AAP0E5H0_9MAGN</name>
<evidence type="ECO:0000313" key="2">
    <source>
        <dbReference type="Proteomes" id="UP001419268"/>
    </source>
</evidence>
<dbReference type="EMBL" id="JBBNAG010000013">
    <property type="protein sequence ID" value="KAK9083018.1"/>
    <property type="molecule type" value="Genomic_DNA"/>
</dbReference>
<sequence>MGFEEDLHRSSFKSWCESGRSFREKEMKNSINEKWVTERILHLRCEDGGGGAVAWVVADTEVRGRRAVNPVIRV</sequence>
<accession>A0AAP0E5H0</accession>
<comment type="caution">
    <text evidence="1">The sequence shown here is derived from an EMBL/GenBank/DDBJ whole genome shotgun (WGS) entry which is preliminary data.</text>
</comment>
<dbReference type="AlphaFoldDB" id="A0AAP0E5H0"/>
<proteinExistence type="predicted"/>
<reference evidence="1 2" key="1">
    <citation type="submission" date="2024-01" db="EMBL/GenBank/DDBJ databases">
        <title>Genome assemblies of Stephania.</title>
        <authorList>
            <person name="Yang L."/>
        </authorList>
    </citation>
    <scope>NUCLEOTIDE SEQUENCE [LARGE SCALE GENOMIC DNA]</scope>
    <source>
        <strain evidence="1">JXDWG</strain>
        <tissue evidence="1">Leaf</tissue>
    </source>
</reference>
<protein>
    <submittedName>
        <fullName evidence="1">Uncharacterized protein</fullName>
    </submittedName>
</protein>
<keyword evidence="2" id="KW-1185">Reference proteome</keyword>
<evidence type="ECO:0000313" key="1">
    <source>
        <dbReference type="EMBL" id="KAK9083018.1"/>
    </source>
</evidence>
<organism evidence="1 2">
    <name type="scientific">Stephania cephalantha</name>
    <dbReference type="NCBI Taxonomy" id="152367"/>
    <lineage>
        <taxon>Eukaryota</taxon>
        <taxon>Viridiplantae</taxon>
        <taxon>Streptophyta</taxon>
        <taxon>Embryophyta</taxon>
        <taxon>Tracheophyta</taxon>
        <taxon>Spermatophyta</taxon>
        <taxon>Magnoliopsida</taxon>
        <taxon>Ranunculales</taxon>
        <taxon>Menispermaceae</taxon>
        <taxon>Menispermoideae</taxon>
        <taxon>Cissampelideae</taxon>
        <taxon>Stephania</taxon>
    </lineage>
</organism>
<gene>
    <name evidence="1" type="ORF">Scep_029489</name>
</gene>
<dbReference type="Proteomes" id="UP001419268">
    <property type="component" value="Unassembled WGS sequence"/>
</dbReference>